<organism evidence="2 3">
    <name type="scientific">Acetobacter sacchari</name>
    <dbReference type="NCBI Taxonomy" id="2661687"/>
    <lineage>
        <taxon>Bacteria</taxon>
        <taxon>Pseudomonadati</taxon>
        <taxon>Pseudomonadota</taxon>
        <taxon>Alphaproteobacteria</taxon>
        <taxon>Acetobacterales</taxon>
        <taxon>Acetobacteraceae</taxon>
        <taxon>Acetobacter</taxon>
    </lineage>
</organism>
<evidence type="ECO:0000256" key="1">
    <source>
        <dbReference type="SAM" id="MobiDB-lite"/>
    </source>
</evidence>
<feature type="compositionally biased region" description="Basic and acidic residues" evidence="1">
    <location>
        <begin position="151"/>
        <end position="175"/>
    </location>
</feature>
<keyword evidence="3" id="KW-1185">Reference proteome</keyword>
<comment type="caution">
    <text evidence="2">The sequence shown here is derived from an EMBL/GenBank/DDBJ whole genome shotgun (WGS) entry which is preliminary data.</text>
</comment>
<dbReference type="RefSeq" id="WP_207882006.1">
    <property type="nucleotide sequence ID" value="NZ_JAFVMF010000014.1"/>
</dbReference>
<evidence type="ECO:0000313" key="3">
    <source>
        <dbReference type="Proteomes" id="UP000664771"/>
    </source>
</evidence>
<dbReference type="Pfam" id="PF02620">
    <property type="entry name" value="YceD"/>
    <property type="match status" value="1"/>
</dbReference>
<proteinExistence type="predicted"/>
<reference evidence="2 3" key="1">
    <citation type="submission" date="2021-03" db="EMBL/GenBank/DDBJ databases">
        <title>The complete genome sequence of Acetobacter sacchari TBRC 11175.</title>
        <authorList>
            <person name="Charoenyingcharoen P."/>
            <person name="Yukphan P."/>
        </authorList>
    </citation>
    <scope>NUCLEOTIDE SEQUENCE [LARGE SCALE GENOMIC DNA]</scope>
    <source>
        <strain evidence="2 3">TBRC 11175</strain>
    </source>
</reference>
<protein>
    <submittedName>
        <fullName evidence="2">DUF177 domain-containing protein</fullName>
    </submittedName>
</protein>
<dbReference type="EMBL" id="JAFVMF010000014">
    <property type="protein sequence ID" value="MBO1360748.1"/>
    <property type="molecule type" value="Genomic_DNA"/>
</dbReference>
<name>A0ABS3LXV7_9PROT</name>
<gene>
    <name evidence="2" type="ORF">J2D73_13220</name>
</gene>
<dbReference type="Proteomes" id="UP000664771">
    <property type="component" value="Unassembled WGS sequence"/>
</dbReference>
<evidence type="ECO:0000313" key="2">
    <source>
        <dbReference type="EMBL" id="MBO1360748.1"/>
    </source>
</evidence>
<accession>A0ABS3LXV7</accession>
<dbReference type="InterPro" id="IPR003772">
    <property type="entry name" value="YceD"/>
</dbReference>
<sequence>MADHESLEFSRPILVRSLRSSQSGAPREVSIEANEIERNAMARRLGLPAIASFSCRYRLSAEARGRVLAEATLTTRLTQICVVTLEPFEDALVERFAVRFVPETDMREDDLSDVDSIDETPYAGDNIDIGEAATEQLGLILDPYPRRPGVEIPAEWRGDEGGAVKSDERENDGSTRRPFAALEQLKRRQK</sequence>
<feature type="region of interest" description="Disordered" evidence="1">
    <location>
        <begin position="151"/>
        <end position="190"/>
    </location>
</feature>